<proteinExistence type="predicted"/>
<feature type="transmembrane region" description="Helical" evidence="1">
    <location>
        <begin position="34"/>
        <end position="55"/>
    </location>
</feature>
<evidence type="ECO:0000313" key="2">
    <source>
        <dbReference type="EMBL" id="OGL98887.1"/>
    </source>
</evidence>
<name>A0A1F7W9L5_9BACT</name>
<keyword evidence="1" id="KW-1133">Transmembrane helix</keyword>
<keyword evidence="1" id="KW-0472">Membrane</keyword>
<comment type="caution">
    <text evidence="2">The sequence shown here is derived from an EMBL/GenBank/DDBJ whole genome shotgun (WGS) entry which is preliminary data.</text>
</comment>
<reference evidence="2 3" key="1">
    <citation type="journal article" date="2016" name="Nat. Commun.">
        <title>Thousands of microbial genomes shed light on interconnected biogeochemical processes in an aquifer system.</title>
        <authorList>
            <person name="Anantharaman K."/>
            <person name="Brown C.T."/>
            <person name="Hug L.A."/>
            <person name="Sharon I."/>
            <person name="Castelle C.J."/>
            <person name="Probst A.J."/>
            <person name="Thomas B.C."/>
            <person name="Singh A."/>
            <person name="Wilkins M.J."/>
            <person name="Karaoz U."/>
            <person name="Brodie E.L."/>
            <person name="Williams K.H."/>
            <person name="Hubbard S.S."/>
            <person name="Banfield J.F."/>
        </authorList>
    </citation>
    <scope>NUCLEOTIDE SEQUENCE [LARGE SCALE GENOMIC DNA]</scope>
</reference>
<accession>A0A1F7W9L5</accession>
<evidence type="ECO:0000256" key="1">
    <source>
        <dbReference type="SAM" id="Phobius"/>
    </source>
</evidence>
<dbReference type="AlphaFoldDB" id="A0A1F7W9L5"/>
<organism evidence="2 3">
    <name type="scientific">Candidatus Uhrbacteria bacterium RIFOXYB2_FULL_57_15</name>
    <dbReference type="NCBI Taxonomy" id="1802422"/>
    <lineage>
        <taxon>Bacteria</taxon>
        <taxon>Candidatus Uhriibacteriota</taxon>
    </lineage>
</organism>
<protein>
    <submittedName>
        <fullName evidence="2">Uncharacterized protein</fullName>
    </submittedName>
</protein>
<keyword evidence="1" id="KW-0812">Transmembrane</keyword>
<evidence type="ECO:0000313" key="3">
    <source>
        <dbReference type="Proteomes" id="UP000176501"/>
    </source>
</evidence>
<sequence length="309" mass="33973">MENGGVLLEAEKDYQKQYRLSSWWIESRAGVKRLGLILFACADLLLIAFVAWTFVDVYVVSYADEQRAVLELAAYGQGDLRAYSSATAADDLEAGKATAVLSTTGTYDLYATLTNPNPDWWAEFAYAFTSSAGTTDQADGYILPGAEKPIIAYLVESLAAPRSVSLVISEVVWHRVDHHVTGDYAQWFDDRIGFDISNASFESVELDGKTIGRVSFTVKNNTAYSYYEPAFTATLLRASSVVGVTGTSLSDLVSGEEQNVTINWFGTIPNVSKVEISASVNPFDILSYKPLEGETTEDTRTRVQLRGRR</sequence>
<dbReference type="EMBL" id="MGFE01000012">
    <property type="protein sequence ID" value="OGL98887.1"/>
    <property type="molecule type" value="Genomic_DNA"/>
</dbReference>
<dbReference type="Proteomes" id="UP000176501">
    <property type="component" value="Unassembled WGS sequence"/>
</dbReference>
<gene>
    <name evidence="2" type="ORF">A2304_04005</name>
</gene>